<dbReference type="EMBL" id="BDGU01000421">
    <property type="protein sequence ID" value="GAW07275.1"/>
    <property type="molecule type" value="Genomic_DNA"/>
</dbReference>
<evidence type="ECO:0000259" key="3">
    <source>
        <dbReference type="Pfam" id="PF20151"/>
    </source>
</evidence>
<organism evidence="4 5">
    <name type="scientific">Lentinula edodes</name>
    <name type="common">Shiitake mushroom</name>
    <name type="synonym">Lentinus edodes</name>
    <dbReference type="NCBI Taxonomy" id="5353"/>
    <lineage>
        <taxon>Eukaryota</taxon>
        <taxon>Fungi</taxon>
        <taxon>Dikarya</taxon>
        <taxon>Basidiomycota</taxon>
        <taxon>Agaricomycotina</taxon>
        <taxon>Agaricomycetes</taxon>
        <taxon>Agaricomycetidae</taxon>
        <taxon>Agaricales</taxon>
        <taxon>Marasmiineae</taxon>
        <taxon>Omphalotaceae</taxon>
        <taxon>Lentinula</taxon>
    </lineage>
</organism>
<reference evidence="4 5" key="1">
    <citation type="submission" date="2016-08" db="EMBL/GenBank/DDBJ databases">
        <authorList>
            <consortium name="Lentinula edodes genome sequencing consortium"/>
            <person name="Sakamoto Y."/>
            <person name="Nakade K."/>
            <person name="Sato S."/>
            <person name="Yoshida Y."/>
            <person name="Miyazaki K."/>
            <person name="Natsume S."/>
            <person name="Konno N."/>
        </authorList>
    </citation>
    <scope>NUCLEOTIDE SEQUENCE [LARGE SCALE GENOMIC DNA]</scope>
    <source>
        <strain evidence="4 5">NBRC 111202</strain>
    </source>
</reference>
<protein>
    <recommendedName>
        <fullName evidence="3">DUF6533 domain-containing protein</fullName>
    </recommendedName>
</protein>
<dbReference type="Pfam" id="PF20151">
    <property type="entry name" value="DUF6533"/>
    <property type="match status" value="1"/>
</dbReference>
<feature type="transmembrane region" description="Helical" evidence="2">
    <location>
        <begin position="219"/>
        <end position="239"/>
    </location>
</feature>
<name>A0A1Q3EJA4_LENED</name>
<evidence type="ECO:0000256" key="2">
    <source>
        <dbReference type="SAM" id="Phobius"/>
    </source>
</evidence>
<feature type="region of interest" description="Disordered" evidence="1">
    <location>
        <begin position="313"/>
        <end position="341"/>
    </location>
</feature>
<feature type="transmembrane region" description="Helical" evidence="2">
    <location>
        <begin position="103"/>
        <end position="127"/>
    </location>
</feature>
<evidence type="ECO:0000313" key="4">
    <source>
        <dbReference type="EMBL" id="GAW07275.1"/>
    </source>
</evidence>
<keyword evidence="2" id="KW-1133">Transmembrane helix</keyword>
<keyword evidence="2" id="KW-0472">Membrane</keyword>
<keyword evidence="2" id="KW-0812">Transmembrane</keyword>
<sequence>MQIRSAKIDSTHVLGGLFCDTNYLSRPLPSRMSFGPNISEVVLGRTGKVMQGELDNIETKLQTDIYLHLIAFTFLCYDHVLTFETEVTLIWKRPNTLSSYLFFLNRYFSLIGNIVIILSIFFSTVSLNLTFPENDEPELLNSGIALAIVTDLLASSTPIPTSTPLDGCHDILALKDAALVAVGWEALLLYDLLLFGMTLAKAYQARYQLGPRHIRGMSLISVIIRDGTIYFAIMSLVNFVNVFTFYVTGNYLLRAAFSPITSCLSVTIMSRLMLHLHKIGTQGIYADHAKTIGPISRDQEEYGMTFTTLWSNSDPSATDSSGVGDLSAFEQGSSSGLQIRS</sequence>
<keyword evidence="5" id="KW-1185">Reference proteome</keyword>
<gene>
    <name evidence="4" type="ORF">LENED_009253</name>
</gene>
<reference evidence="4 5" key="2">
    <citation type="submission" date="2017-02" db="EMBL/GenBank/DDBJ databases">
        <title>A genome survey and senescence transcriptome analysis in Lentinula edodes.</title>
        <authorList>
            <person name="Sakamoto Y."/>
            <person name="Nakade K."/>
            <person name="Sato S."/>
            <person name="Yoshida Y."/>
            <person name="Miyazaki K."/>
            <person name="Natsume S."/>
            <person name="Konno N."/>
        </authorList>
    </citation>
    <scope>NUCLEOTIDE SEQUENCE [LARGE SCALE GENOMIC DNA]</scope>
    <source>
        <strain evidence="4 5">NBRC 111202</strain>
    </source>
</reference>
<dbReference type="InterPro" id="IPR045340">
    <property type="entry name" value="DUF6533"/>
</dbReference>
<evidence type="ECO:0000256" key="1">
    <source>
        <dbReference type="SAM" id="MobiDB-lite"/>
    </source>
</evidence>
<dbReference type="Proteomes" id="UP000188533">
    <property type="component" value="Unassembled WGS sequence"/>
</dbReference>
<proteinExistence type="predicted"/>
<accession>A0A1Q3EJA4</accession>
<feature type="transmembrane region" description="Helical" evidence="2">
    <location>
        <begin position="177"/>
        <end position="199"/>
    </location>
</feature>
<feature type="domain" description="DUF6533" evidence="3">
    <location>
        <begin position="66"/>
        <end position="111"/>
    </location>
</feature>
<feature type="compositionally biased region" description="Polar residues" evidence="1">
    <location>
        <begin position="330"/>
        <end position="341"/>
    </location>
</feature>
<comment type="caution">
    <text evidence="4">The sequence shown here is derived from an EMBL/GenBank/DDBJ whole genome shotgun (WGS) entry which is preliminary data.</text>
</comment>
<evidence type="ECO:0000313" key="5">
    <source>
        <dbReference type="Proteomes" id="UP000188533"/>
    </source>
</evidence>
<dbReference type="AlphaFoldDB" id="A0A1Q3EJA4"/>